<organism evidence="1 2">
    <name type="scientific">Stegodyphus mimosarum</name>
    <name type="common">African social velvet spider</name>
    <dbReference type="NCBI Taxonomy" id="407821"/>
    <lineage>
        <taxon>Eukaryota</taxon>
        <taxon>Metazoa</taxon>
        <taxon>Ecdysozoa</taxon>
        <taxon>Arthropoda</taxon>
        <taxon>Chelicerata</taxon>
        <taxon>Arachnida</taxon>
        <taxon>Araneae</taxon>
        <taxon>Araneomorphae</taxon>
        <taxon>Entelegynae</taxon>
        <taxon>Eresoidea</taxon>
        <taxon>Eresidae</taxon>
        <taxon>Stegodyphus</taxon>
    </lineage>
</organism>
<gene>
    <name evidence="1" type="ORF">X975_08131</name>
</gene>
<evidence type="ECO:0000313" key="1">
    <source>
        <dbReference type="EMBL" id="KFM78183.1"/>
    </source>
</evidence>
<accession>A0A087ULE4</accession>
<feature type="non-terminal residue" evidence="1">
    <location>
        <position position="1"/>
    </location>
</feature>
<sequence>LLIPMYLTFQFMNILLNYNRKGLNPKLFL</sequence>
<proteinExistence type="predicted"/>
<name>A0A087ULE4_STEMI</name>
<dbReference type="EMBL" id="KK120388">
    <property type="protein sequence ID" value="KFM78183.1"/>
    <property type="molecule type" value="Genomic_DNA"/>
</dbReference>
<evidence type="ECO:0000313" key="2">
    <source>
        <dbReference type="Proteomes" id="UP000054359"/>
    </source>
</evidence>
<reference evidence="1 2" key="1">
    <citation type="submission" date="2013-11" db="EMBL/GenBank/DDBJ databases">
        <title>Genome sequencing of Stegodyphus mimosarum.</title>
        <authorList>
            <person name="Bechsgaard J."/>
        </authorList>
    </citation>
    <scope>NUCLEOTIDE SEQUENCE [LARGE SCALE GENOMIC DNA]</scope>
</reference>
<feature type="non-terminal residue" evidence="1">
    <location>
        <position position="29"/>
    </location>
</feature>
<keyword evidence="2" id="KW-1185">Reference proteome</keyword>
<dbReference type="AlphaFoldDB" id="A0A087ULE4"/>
<protein>
    <submittedName>
        <fullName evidence="1">Uncharacterized protein</fullName>
    </submittedName>
</protein>
<dbReference type="Proteomes" id="UP000054359">
    <property type="component" value="Unassembled WGS sequence"/>
</dbReference>